<evidence type="ECO:0000313" key="6">
    <source>
        <dbReference type="Proteomes" id="UP000800303"/>
    </source>
</evidence>
<comment type="caution">
    <text evidence="5">The sequence shown here is derived from an EMBL/GenBank/DDBJ whole genome shotgun (WGS) entry which is preliminary data.</text>
</comment>
<dbReference type="InterPro" id="IPR006059">
    <property type="entry name" value="SBP"/>
</dbReference>
<reference evidence="5 6" key="1">
    <citation type="submission" date="2020-01" db="EMBL/GenBank/DDBJ databases">
        <title>Polyphasic characterisation and genomic insights into a novel alkali tolerant bacterium VR-M41.</title>
        <authorList>
            <person name="Vemuluri V.R."/>
        </authorList>
    </citation>
    <scope>NUCLEOTIDE SEQUENCE [LARGE SCALE GENOMIC DNA]</scope>
    <source>
        <strain evidence="5 6">VR-M41</strain>
    </source>
</reference>
<feature type="region of interest" description="Disordered" evidence="4">
    <location>
        <begin position="1"/>
        <end position="21"/>
    </location>
</feature>
<accession>A0ABX0F3D0</accession>
<dbReference type="PANTHER" id="PTHR30061">
    <property type="entry name" value="MALTOSE-BINDING PERIPLASMIC PROTEIN"/>
    <property type="match status" value="1"/>
</dbReference>
<sequence length="439" mass="48900">MSRIFRCPPQKEPSLSARSACRQHQHSRLPRLRSRMKLPLLALLVLVLALSGCSSGAGSSDAQGRTVIRWWDTMTSEATQGALRQIIADYESAHPDVKIERTYVSFADMKNKLLLGSAGSTMPDIVWMDSPDHQSFAAAGILADITDEVQAWGEADEYFEGPWSSTVYEGRNYGVPIGSNNLALYYNKDMLNEAGIEPPKTWDELYAAAEKLSKPGVYGFAMTAVKTEEGTFQFLPLLYQSGSDLTNFDNPDTVRALTLIDELVANGYMSKEIMNQKQSDTVIQFSTGKVAMMMNGTWQIPLLRKEAKVNWDVVQLPADKQSATVLGGENWAITDASKHKDIAFDIIKFASEPEQSKKFLQAAGRLPSREDYLQDPFWQDDPQLKIFADNMSVARARAYGPNYPKMSEAIQLMTQEVIIDMKTPEEAVKDAAAKIEQEL</sequence>
<dbReference type="CDD" id="cd13585">
    <property type="entry name" value="PBP2_TMBP_like"/>
    <property type="match status" value="1"/>
</dbReference>
<dbReference type="Gene3D" id="3.40.190.10">
    <property type="entry name" value="Periplasmic binding protein-like II"/>
    <property type="match status" value="2"/>
</dbReference>
<dbReference type="EMBL" id="JAAFGS010000002">
    <property type="protein sequence ID" value="NGZ74935.1"/>
    <property type="molecule type" value="Genomic_DNA"/>
</dbReference>
<gene>
    <name evidence="5" type="ORF">GYN08_06370</name>
</gene>
<dbReference type="RefSeq" id="WP_166273262.1">
    <property type="nucleotide sequence ID" value="NZ_JAAFGS010000002.1"/>
</dbReference>
<dbReference type="SUPFAM" id="SSF53850">
    <property type="entry name" value="Periplasmic binding protein-like II"/>
    <property type="match status" value="1"/>
</dbReference>
<evidence type="ECO:0000256" key="2">
    <source>
        <dbReference type="ARBA" id="ARBA00022448"/>
    </source>
</evidence>
<evidence type="ECO:0000313" key="5">
    <source>
        <dbReference type="EMBL" id="NGZ74935.1"/>
    </source>
</evidence>
<evidence type="ECO:0000256" key="3">
    <source>
        <dbReference type="ARBA" id="ARBA00022729"/>
    </source>
</evidence>
<dbReference type="Pfam" id="PF13416">
    <property type="entry name" value="SBP_bac_8"/>
    <property type="match status" value="1"/>
</dbReference>
<dbReference type="Proteomes" id="UP000800303">
    <property type="component" value="Unassembled WGS sequence"/>
</dbReference>
<keyword evidence="3" id="KW-0732">Signal</keyword>
<evidence type="ECO:0000256" key="4">
    <source>
        <dbReference type="SAM" id="MobiDB-lite"/>
    </source>
</evidence>
<comment type="similarity">
    <text evidence="1">Belongs to the bacterial solute-binding protein 1 family.</text>
</comment>
<proteinExistence type="inferred from homology"/>
<dbReference type="PANTHER" id="PTHR30061:SF50">
    <property type="entry name" value="MALTOSE_MALTODEXTRIN-BINDING PERIPLASMIC PROTEIN"/>
    <property type="match status" value="1"/>
</dbReference>
<keyword evidence="6" id="KW-1185">Reference proteome</keyword>
<name>A0ABX0F3D0_9BACL</name>
<organism evidence="5 6">
    <name type="scientific">Saccharibacillus alkalitolerans</name>
    <dbReference type="NCBI Taxonomy" id="2705290"/>
    <lineage>
        <taxon>Bacteria</taxon>
        <taxon>Bacillati</taxon>
        <taxon>Bacillota</taxon>
        <taxon>Bacilli</taxon>
        <taxon>Bacillales</taxon>
        <taxon>Paenibacillaceae</taxon>
        <taxon>Saccharibacillus</taxon>
    </lineage>
</organism>
<protein>
    <submittedName>
        <fullName evidence="5">Sugar ABC transporter substrate-binding protein</fullName>
    </submittedName>
</protein>
<evidence type="ECO:0000256" key="1">
    <source>
        <dbReference type="ARBA" id="ARBA00008520"/>
    </source>
</evidence>
<keyword evidence="2" id="KW-0813">Transport</keyword>